<evidence type="ECO:0000313" key="2">
    <source>
        <dbReference type="EMBL" id="MEK9511574.1"/>
    </source>
</evidence>
<dbReference type="EMBL" id="JBBWYZ010000006">
    <property type="protein sequence ID" value="MEK9511574.1"/>
    <property type="molecule type" value="Genomic_DNA"/>
</dbReference>
<feature type="domain" description="PIN" evidence="1">
    <location>
        <begin position="5"/>
        <end position="116"/>
    </location>
</feature>
<evidence type="ECO:0000313" key="3">
    <source>
        <dbReference type="Proteomes" id="UP001387447"/>
    </source>
</evidence>
<dbReference type="Pfam" id="PF01850">
    <property type="entry name" value="PIN"/>
    <property type="match status" value="1"/>
</dbReference>
<dbReference type="InterPro" id="IPR002716">
    <property type="entry name" value="PIN_dom"/>
</dbReference>
<reference evidence="2 3" key="1">
    <citation type="journal article" date="2024" name="Front. Microbiol.">
        <title>Transcriptomic insights into the dominance of two phototrophs throughout the water column of a tropical hypersaline-alkaline crater lake (Dziani Dzaha, Mayotte).</title>
        <authorList>
            <person name="Duperron S."/>
            <person name="Halary S."/>
            <person name="Bouly J.-P."/>
            <person name="Roussel T."/>
            <person name="Hugoni M."/>
            <person name="Bruto M."/>
            <person name="Oger P."/>
            <person name="Duval C."/>
            <person name="Woo A."/>
            <person name="Jezequiel D."/>
            <person name="Ader M."/>
            <person name="Leboulanger C."/>
            <person name="Agogue H."/>
            <person name="Grossi V."/>
            <person name="Trousselier M."/>
            <person name="Bernard C."/>
        </authorList>
    </citation>
    <scope>NUCLEOTIDE SEQUENCE [LARGE SCALE GENOMIC DNA]</scope>
    <source>
        <strain evidence="2 3">PMC 851.14</strain>
    </source>
</reference>
<protein>
    <submittedName>
        <fullName evidence="2">PIN domain-containing protein</fullName>
    </submittedName>
</protein>
<dbReference type="Proteomes" id="UP001387447">
    <property type="component" value="Unassembled WGS sequence"/>
</dbReference>
<evidence type="ECO:0000259" key="1">
    <source>
        <dbReference type="Pfam" id="PF01850"/>
    </source>
</evidence>
<name>A0ABU9EI24_LIMFS</name>
<proteinExistence type="predicted"/>
<sequence>MIRTFVDAGVLIYAARAENKMAELALQILEDDQREFASSIFLKLEVLPKAIYHQQSSEIKFYETFFDAVIYWANDINTIIEQAYRESSQFGLGAMDALHIAAAVSVGATEFITNEKPQKSIHRTRSIKVISIYQ</sequence>
<keyword evidence="3" id="KW-1185">Reference proteome</keyword>
<dbReference type="SUPFAM" id="SSF88723">
    <property type="entry name" value="PIN domain-like"/>
    <property type="match status" value="1"/>
</dbReference>
<comment type="caution">
    <text evidence="2">The sequence shown here is derived from an EMBL/GenBank/DDBJ whole genome shotgun (WGS) entry which is preliminary data.</text>
</comment>
<dbReference type="InterPro" id="IPR029060">
    <property type="entry name" value="PIN-like_dom_sf"/>
</dbReference>
<organism evidence="2 3">
    <name type="scientific">Limnospira fusiformis PMC 851.14</name>
    <dbReference type="NCBI Taxonomy" id="2219512"/>
    <lineage>
        <taxon>Bacteria</taxon>
        <taxon>Bacillati</taxon>
        <taxon>Cyanobacteriota</taxon>
        <taxon>Cyanophyceae</taxon>
        <taxon>Oscillatoriophycideae</taxon>
        <taxon>Oscillatoriales</taxon>
        <taxon>Sirenicapillariaceae</taxon>
        <taxon>Limnospira</taxon>
    </lineage>
</organism>
<dbReference type="RefSeq" id="WP_006624728.1">
    <property type="nucleotide sequence ID" value="NZ_JBBWYZ010000006.1"/>
</dbReference>
<accession>A0ABU9EI24</accession>
<dbReference type="Gene3D" id="3.40.50.1010">
    <property type="entry name" value="5'-nuclease"/>
    <property type="match status" value="1"/>
</dbReference>
<gene>
    <name evidence="2" type="ORF">AAEJ74_07685</name>
</gene>